<keyword evidence="3" id="KW-1185">Reference proteome</keyword>
<dbReference type="EMBL" id="QKNX01000003">
    <property type="protein sequence ID" value="TKR25696.1"/>
    <property type="molecule type" value="Genomic_DNA"/>
</dbReference>
<feature type="transmembrane region" description="Helical" evidence="1">
    <location>
        <begin position="54"/>
        <end position="73"/>
    </location>
</feature>
<accession>A0A4U5JBV1</accession>
<evidence type="ECO:0000313" key="2">
    <source>
        <dbReference type="EMBL" id="TKR25696.1"/>
    </source>
</evidence>
<protein>
    <submittedName>
        <fullName evidence="2">Uncharacterized protein</fullName>
    </submittedName>
</protein>
<sequence length="77" mass="7778">MIREDSDMRAVGTIVSILAVAILALVGIQILGAIPPVDGFFSDTAEQLRVSTASALVLAVGSVGVGALIISILRGMG</sequence>
<keyword evidence="1" id="KW-1133">Transmembrane helix</keyword>
<reference evidence="2 3" key="1">
    <citation type="submission" date="2019-04" db="EMBL/GenBank/DDBJ databases">
        <title>Natronomonas sp. F20-122 a newhaloarchaeon isolated from a saline saltern of Isla Bacuta, Huelva, Spain.</title>
        <authorList>
            <person name="Duran-Viseras A."/>
            <person name="Sanchez-Porro C."/>
            <person name="Ventosa A."/>
        </authorList>
    </citation>
    <scope>NUCLEOTIDE SEQUENCE [LARGE SCALE GENOMIC DNA]</scope>
    <source>
        <strain evidence="2 3">F20-122</strain>
    </source>
</reference>
<comment type="caution">
    <text evidence="2">The sequence shown here is derived from an EMBL/GenBank/DDBJ whole genome shotgun (WGS) entry which is preliminary data.</text>
</comment>
<gene>
    <name evidence="2" type="ORF">DM868_09815</name>
</gene>
<keyword evidence="1" id="KW-0472">Membrane</keyword>
<name>A0A4U5JBV1_9EURY</name>
<dbReference type="AlphaFoldDB" id="A0A4U5JBV1"/>
<proteinExistence type="predicted"/>
<feature type="transmembrane region" description="Helical" evidence="1">
    <location>
        <begin position="12"/>
        <end position="34"/>
    </location>
</feature>
<dbReference type="Proteomes" id="UP000308037">
    <property type="component" value="Unassembled WGS sequence"/>
</dbReference>
<organism evidence="2 3">
    <name type="scientific">Natronomonas salsuginis</name>
    <dbReference type="NCBI Taxonomy" id="2217661"/>
    <lineage>
        <taxon>Archaea</taxon>
        <taxon>Methanobacteriati</taxon>
        <taxon>Methanobacteriota</taxon>
        <taxon>Stenosarchaea group</taxon>
        <taxon>Halobacteria</taxon>
        <taxon>Halobacteriales</taxon>
        <taxon>Natronomonadaceae</taxon>
        <taxon>Natronomonas</taxon>
    </lineage>
</organism>
<dbReference type="RefSeq" id="WP_137276703.1">
    <property type="nucleotide sequence ID" value="NZ_QKNX01000003.1"/>
</dbReference>
<evidence type="ECO:0000256" key="1">
    <source>
        <dbReference type="SAM" id="Phobius"/>
    </source>
</evidence>
<keyword evidence="1" id="KW-0812">Transmembrane</keyword>
<evidence type="ECO:0000313" key="3">
    <source>
        <dbReference type="Proteomes" id="UP000308037"/>
    </source>
</evidence>